<comment type="caution">
    <text evidence="2">The sequence shown here is derived from an EMBL/GenBank/DDBJ whole genome shotgun (WGS) entry which is preliminary data.</text>
</comment>
<proteinExistence type="predicted"/>
<dbReference type="EMBL" id="BAAAMU010000072">
    <property type="protein sequence ID" value="GAA1664692.1"/>
    <property type="molecule type" value="Genomic_DNA"/>
</dbReference>
<dbReference type="Proteomes" id="UP001500064">
    <property type="component" value="Unassembled WGS sequence"/>
</dbReference>
<evidence type="ECO:0000313" key="3">
    <source>
        <dbReference type="Proteomes" id="UP001500064"/>
    </source>
</evidence>
<keyword evidence="3" id="KW-1185">Reference proteome</keyword>
<organism evidence="2 3">
    <name type="scientific">Nonomuraea maheshkhaliensis</name>
    <dbReference type="NCBI Taxonomy" id="419590"/>
    <lineage>
        <taxon>Bacteria</taxon>
        <taxon>Bacillati</taxon>
        <taxon>Actinomycetota</taxon>
        <taxon>Actinomycetes</taxon>
        <taxon>Streptosporangiales</taxon>
        <taxon>Streptosporangiaceae</taxon>
        <taxon>Nonomuraea</taxon>
    </lineage>
</organism>
<gene>
    <name evidence="2" type="ORF">GCM10009733_072960</name>
</gene>
<feature type="region of interest" description="Disordered" evidence="1">
    <location>
        <begin position="33"/>
        <end position="88"/>
    </location>
</feature>
<reference evidence="2 3" key="1">
    <citation type="journal article" date="2019" name="Int. J. Syst. Evol. Microbiol.">
        <title>The Global Catalogue of Microorganisms (GCM) 10K type strain sequencing project: providing services to taxonomists for standard genome sequencing and annotation.</title>
        <authorList>
            <consortium name="The Broad Institute Genomics Platform"/>
            <consortium name="The Broad Institute Genome Sequencing Center for Infectious Disease"/>
            <person name="Wu L."/>
            <person name="Ma J."/>
        </authorList>
    </citation>
    <scope>NUCLEOTIDE SEQUENCE [LARGE SCALE GENOMIC DNA]</scope>
    <source>
        <strain evidence="2 3">JCM 13929</strain>
    </source>
</reference>
<evidence type="ECO:0000256" key="1">
    <source>
        <dbReference type="SAM" id="MobiDB-lite"/>
    </source>
</evidence>
<dbReference type="RefSeq" id="WP_346111221.1">
    <property type="nucleotide sequence ID" value="NZ_BAAAMU010000072.1"/>
</dbReference>
<sequence>MHQESAIADIRELCTELPGERLGPKMAALAQPGLALKPAGPDKPPTGRCRAGAPALLEPAADHDSDLAQPVRRARSRRTGPLSRRASAHPARPVNVFSAVGSVSEECTIICADPACAVDVPVPPPGDALSTVRLHAVPIMTLPAVSGEFATGDPILEAFDYRAEPDFHEDHWESSVERYVQGPLREEWRFYCQDEQGFTLGDSQAFGWPHIDSSIGMRADGYAHLLTLSGDLWDGNGVERVMVPPSAVRIGRFTDVICEMDGLH</sequence>
<name>A0ABN2G3J2_9ACTN</name>
<protein>
    <submittedName>
        <fullName evidence="2">Uncharacterized protein</fullName>
    </submittedName>
</protein>
<accession>A0ABN2G3J2</accession>
<evidence type="ECO:0000313" key="2">
    <source>
        <dbReference type="EMBL" id="GAA1664692.1"/>
    </source>
</evidence>